<evidence type="ECO:0000313" key="2">
    <source>
        <dbReference type="Proteomes" id="UP000007962"/>
    </source>
</evidence>
<accession>C5C1P7</accession>
<evidence type="ECO:0000313" key="1">
    <source>
        <dbReference type="EMBL" id="ACQ79515.1"/>
    </source>
</evidence>
<dbReference type="HOGENOM" id="CLU_118533_1_0_11"/>
<dbReference type="Proteomes" id="UP000007962">
    <property type="component" value="Chromosome"/>
</dbReference>
<dbReference type="EMBL" id="CP001618">
    <property type="protein sequence ID" value="ACQ79515.1"/>
    <property type="molecule type" value="Genomic_DNA"/>
</dbReference>
<dbReference type="KEGG" id="bcv:Bcav_1255"/>
<organism evidence="1 2">
    <name type="scientific">Beutenbergia cavernae (strain ATCC BAA-8 / DSM 12333 / CCUG 43141 / JCM 11478 / NBRC 16432 / NCIMB 13614 / HKI 0122)</name>
    <dbReference type="NCBI Taxonomy" id="471853"/>
    <lineage>
        <taxon>Bacteria</taxon>
        <taxon>Bacillati</taxon>
        <taxon>Actinomycetota</taxon>
        <taxon>Actinomycetes</taxon>
        <taxon>Micrococcales</taxon>
        <taxon>Beutenbergiaceae</taxon>
        <taxon>Beutenbergia</taxon>
    </lineage>
</organism>
<proteinExistence type="predicted"/>
<keyword evidence="2" id="KW-1185">Reference proteome</keyword>
<protein>
    <recommendedName>
        <fullName evidence="3">Fis family transcriptional regulator</fullName>
    </recommendedName>
</protein>
<dbReference type="eggNOG" id="ENOG5032Z7Q">
    <property type="taxonomic scope" value="Bacteria"/>
</dbReference>
<dbReference type="AlphaFoldDB" id="C5C1P7"/>
<evidence type="ECO:0008006" key="3">
    <source>
        <dbReference type="Google" id="ProtNLM"/>
    </source>
</evidence>
<gene>
    <name evidence="1" type="ordered locus">Bcav_1255</name>
</gene>
<reference evidence="1 2" key="1">
    <citation type="journal article" date="2009" name="Stand. Genomic Sci.">
        <title>Complete genome sequence of Beutenbergia cavernae type strain (HKI 0122).</title>
        <authorList>
            <person name="Land M."/>
            <person name="Pukall R."/>
            <person name="Abt B."/>
            <person name="Goker M."/>
            <person name="Rohde M."/>
            <person name="Glavina Del Rio T."/>
            <person name="Tice H."/>
            <person name="Copeland A."/>
            <person name="Cheng J.F."/>
            <person name="Lucas S."/>
            <person name="Chen F."/>
            <person name="Nolan M."/>
            <person name="Bruce D."/>
            <person name="Goodwin L."/>
            <person name="Pitluck S."/>
            <person name="Ivanova N."/>
            <person name="Mavromatis K."/>
            <person name="Ovchinnikova G."/>
            <person name="Pati A."/>
            <person name="Chen A."/>
            <person name="Palaniappan K."/>
            <person name="Hauser L."/>
            <person name="Chang Y.J."/>
            <person name="Jefferies C.C."/>
            <person name="Saunders E."/>
            <person name="Brettin T."/>
            <person name="Detter J.C."/>
            <person name="Han C."/>
            <person name="Chain P."/>
            <person name="Bristow J."/>
            <person name="Eisen J.A."/>
            <person name="Markowitz V."/>
            <person name="Hugenholtz P."/>
            <person name="Kyrpides N.C."/>
            <person name="Klenk H.P."/>
            <person name="Lapidus A."/>
        </authorList>
    </citation>
    <scope>NUCLEOTIDE SEQUENCE [LARGE SCALE GENOMIC DNA]</scope>
    <source>
        <strain evidence="2">ATCC BAA-8 / DSM 12333 / NBRC 16432</strain>
    </source>
</reference>
<sequence>MRWEDLFADLDAQLAAAHEQESEDEIADLARAEAATTRFADRLRARRGRQLGLRLRDGSTVQGTVVDVAPAWVLLGEGERRVLVPTDAVVTAAPLDVVAPEAGAIESRLGLAHALRAIAGDGRRLKVTTAAGDLVGHLERVGADHVDLRLDRADLAGDVLALPFSALIAVGS</sequence>
<name>C5C1P7_BEUC1</name>
<dbReference type="OrthoDB" id="3827359at2"/>
<dbReference type="RefSeq" id="WP_015881755.1">
    <property type="nucleotide sequence ID" value="NC_012669.1"/>
</dbReference>
<dbReference type="STRING" id="471853.Bcav_1255"/>